<dbReference type="Proteomes" id="UP000604046">
    <property type="component" value="Unassembled WGS sequence"/>
</dbReference>
<evidence type="ECO:0000313" key="2">
    <source>
        <dbReference type="EMBL" id="CAE7566631.1"/>
    </source>
</evidence>
<organism evidence="2 3">
    <name type="scientific">Symbiodinium natans</name>
    <dbReference type="NCBI Taxonomy" id="878477"/>
    <lineage>
        <taxon>Eukaryota</taxon>
        <taxon>Sar</taxon>
        <taxon>Alveolata</taxon>
        <taxon>Dinophyceae</taxon>
        <taxon>Suessiales</taxon>
        <taxon>Symbiodiniaceae</taxon>
        <taxon>Symbiodinium</taxon>
    </lineage>
</organism>
<accession>A0A812U8X1</accession>
<evidence type="ECO:0000313" key="3">
    <source>
        <dbReference type="Proteomes" id="UP000604046"/>
    </source>
</evidence>
<comment type="caution">
    <text evidence="2">The sequence shown here is derived from an EMBL/GenBank/DDBJ whole genome shotgun (WGS) entry which is preliminary data.</text>
</comment>
<sequence>MLFPWCCKPWTADKAQGEQNSTEFVRAVPLSSATHSNFQAFALSEVQEEEERTPALPPPRHAEVPPIRAGFGITGQNAEKARLQQAVKLFAKEAMQGMVVQLIDEDTGGISSATLVMDRSLRNLKLDEADEGSRDYRMQDMSAIFRDSEFQQVVPGLAHLAPRCLAVDFSKETDFRLCFQFEDADQRDNFYSCLKILRMSLDASSSLPREDMD</sequence>
<dbReference type="OrthoDB" id="434720at2759"/>
<protein>
    <submittedName>
        <fullName evidence="2">AKR1 protein</fullName>
    </submittedName>
</protein>
<dbReference type="AlphaFoldDB" id="A0A812U8X1"/>
<dbReference type="EMBL" id="CAJNDS010002694">
    <property type="protein sequence ID" value="CAE7566631.1"/>
    <property type="molecule type" value="Genomic_DNA"/>
</dbReference>
<keyword evidence="3" id="KW-1185">Reference proteome</keyword>
<reference evidence="2" key="1">
    <citation type="submission" date="2021-02" db="EMBL/GenBank/DDBJ databases">
        <authorList>
            <person name="Dougan E. K."/>
            <person name="Rhodes N."/>
            <person name="Thang M."/>
            <person name="Chan C."/>
        </authorList>
    </citation>
    <scope>NUCLEOTIDE SEQUENCE</scope>
</reference>
<gene>
    <name evidence="2" type="primary">AKR1</name>
    <name evidence="2" type="ORF">SNAT2548_LOCUS32127</name>
</gene>
<name>A0A812U8X1_9DINO</name>
<proteinExistence type="predicted"/>
<feature type="region of interest" description="Disordered" evidence="1">
    <location>
        <begin position="46"/>
        <end position="65"/>
    </location>
</feature>
<evidence type="ECO:0000256" key="1">
    <source>
        <dbReference type="SAM" id="MobiDB-lite"/>
    </source>
</evidence>